<feature type="signal peptide" evidence="2">
    <location>
        <begin position="1"/>
        <end position="23"/>
    </location>
</feature>
<evidence type="ECO:0000313" key="4">
    <source>
        <dbReference type="Proteomes" id="UP001144096"/>
    </source>
</evidence>
<protein>
    <recommendedName>
        <fullName evidence="5">Lipoprotein</fullName>
    </recommendedName>
</protein>
<sequence length="181" mass="19180">MRIRLLFLGLVAVALAGCGQDSASTGTVSADAVIRSVTAFAGEGADVSHVNALWKQAESGDVSLLNLIIACKPGTRDCLLVAPDGAGYPSFAEFVDDTKLLKPGDTVSVLAGLPDKPDNSRTEELTKSDPDIAWWTVLGVVAAGLVVAGLLVFVPLWLVRRIRGRRDADRLLSDWDLPPED</sequence>
<dbReference type="EMBL" id="JAMXQV010000007">
    <property type="protein sequence ID" value="MCR6484357.1"/>
    <property type="molecule type" value="Genomic_DNA"/>
</dbReference>
<keyword evidence="1" id="KW-1133">Transmembrane helix</keyword>
<dbReference type="Proteomes" id="UP001144096">
    <property type="component" value="Unassembled WGS sequence"/>
</dbReference>
<evidence type="ECO:0000256" key="2">
    <source>
        <dbReference type="SAM" id="SignalP"/>
    </source>
</evidence>
<keyword evidence="4" id="KW-1185">Reference proteome</keyword>
<comment type="caution">
    <text evidence="3">The sequence shown here is derived from an EMBL/GenBank/DDBJ whole genome shotgun (WGS) entry which is preliminary data.</text>
</comment>
<name>A0A9X2SJ32_9PSEU</name>
<dbReference type="RefSeq" id="WP_257920973.1">
    <property type="nucleotide sequence ID" value="NZ_JAMXQV010000007.1"/>
</dbReference>
<keyword evidence="2" id="KW-0732">Signal</keyword>
<reference evidence="3" key="1">
    <citation type="submission" date="2022-06" db="EMBL/GenBank/DDBJ databases">
        <title>Amycolatopsis iheyaensis sp. nov., a new species of the genus Amycolatopsis isolated from soil in Iheya island, Japan.</title>
        <authorList>
            <person name="Ngamcharungchit C."/>
            <person name="Kanto H."/>
            <person name="Take A."/>
            <person name="Intra B."/>
            <person name="Matsumoto A."/>
            <person name="Panbangred W."/>
            <person name="Inahashi Y."/>
        </authorList>
    </citation>
    <scope>NUCLEOTIDE SEQUENCE</scope>
    <source>
        <strain evidence="3">OK19-0408</strain>
    </source>
</reference>
<dbReference type="AlphaFoldDB" id="A0A9X2SJ32"/>
<keyword evidence="1" id="KW-0812">Transmembrane</keyword>
<feature type="chain" id="PRO_5040978664" description="Lipoprotein" evidence="2">
    <location>
        <begin position="24"/>
        <end position="181"/>
    </location>
</feature>
<proteinExistence type="predicted"/>
<evidence type="ECO:0000256" key="1">
    <source>
        <dbReference type="SAM" id="Phobius"/>
    </source>
</evidence>
<feature type="transmembrane region" description="Helical" evidence="1">
    <location>
        <begin position="132"/>
        <end position="158"/>
    </location>
</feature>
<organism evidence="3 4">
    <name type="scientific">Amycolatopsis iheyensis</name>
    <dbReference type="NCBI Taxonomy" id="2945988"/>
    <lineage>
        <taxon>Bacteria</taxon>
        <taxon>Bacillati</taxon>
        <taxon>Actinomycetota</taxon>
        <taxon>Actinomycetes</taxon>
        <taxon>Pseudonocardiales</taxon>
        <taxon>Pseudonocardiaceae</taxon>
        <taxon>Amycolatopsis</taxon>
    </lineage>
</organism>
<evidence type="ECO:0008006" key="5">
    <source>
        <dbReference type="Google" id="ProtNLM"/>
    </source>
</evidence>
<evidence type="ECO:0000313" key="3">
    <source>
        <dbReference type="EMBL" id="MCR6484357.1"/>
    </source>
</evidence>
<gene>
    <name evidence="3" type="ORF">M8542_16155</name>
</gene>
<dbReference type="PROSITE" id="PS51257">
    <property type="entry name" value="PROKAR_LIPOPROTEIN"/>
    <property type="match status" value="1"/>
</dbReference>
<keyword evidence="1" id="KW-0472">Membrane</keyword>
<accession>A0A9X2SJ32</accession>